<dbReference type="GO" id="GO:0103068">
    <property type="term" value="F:leukotriene C4 gamma-glutamyl transferase activity"/>
    <property type="evidence" value="ECO:0007669"/>
    <property type="project" value="UniProtKB-EC"/>
</dbReference>
<gene>
    <name evidence="4" type="ORF">MGWOODY_Mmi204</name>
</gene>
<dbReference type="PRINTS" id="PR01210">
    <property type="entry name" value="GGTRANSPTASE"/>
</dbReference>
<evidence type="ECO:0000256" key="2">
    <source>
        <dbReference type="ARBA" id="ARBA00022801"/>
    </source>
</evidence>
<dbReference type="Gene3D" id="3.60.20.40">
    <property type="match status" value="1"/>
</dbReference>
<sequence length="544" mass="58680">MKRIFIFTFLYFLGCSSVPQKPGGVYPESSHKISNSNDGVVVTAHPLATKAGVEILAAGGNAVDAAVAAAFALAVVEPSMSGIGGRTQILIGKPNGEVIGIDGTTQAPSTYDFENAPKKRYGYPSIGVPGVVRGHTKALSEHGSLPLKQVMTPAIRLANNGHELIRGEAMRQQFVHEQLKEFAGSKQYFLNEDGSSRNAGDWVVQKDLGRVLQSIADEGPEVFYSGWIAERIVEDNQANGGVLTLESLKNYKAEDSHIVAGSYRGYGLKGLWMPAYGAITIEALQILETISDDYSDNQQWGEALYHAIEAAYLDRKKQHTLEDADRLTSKQWAQKRESEIHNDTAMKVNWRDMPESWTLPMGHTTHLTVVDRNGMVVALTQTVGTTMGSKVATPGLGFVYAQTLGGYLGEVKAGYRAPSHISPMLVTKDDKPFIALGAAGGSRIPSSIVAVISRVVDQGNTLEKAMALPRVHPVENGIAIEFTSNGGWSMADSAYFTQLGHEVSIQRRPGSFGRIHAVIKNETNGSWTGVADPDWEGSAASPNK</sequence>
<protein>
    <submittedName>
        <fullName evidence="4">Gamma-glutamyltranspeptidase</fullName>
        <ecNumber evidence="4">2.3.2.2</ecNumber>
    </submittedName>
</protein>
<keyword evidence="1 4" id="KW-0808">Transferase</keyword>
<dbReference type="GO" id="GO:0016787">
    <property type="term" value="F:hydrolase activity"/>
    <property type="evidence" value="ECO:0007669"/>
    <property type="project" value="UniProtKB-KW"/>
</dbReference>
<evidence type="ECO:0000256" key="3">
    <source>
        <dbReference type="ARBA" id="ARBA00023145"/>
    </source>
</evidence>
<keyword evidence="2" id="KW-0378">Hydrolase</keyword>
<dbReference type="PANTHER" id="PTHR43199">
    <property type="entry name" value="GLUTATHIONE HYDROLASE"/>
    <property type="match status" value="1"/>
</dbReference>
<proteinExistence type="predicted"/>
<dbReference type="InterPro" id="IPR043138">
    <property type="entry name" value="GGT_lsub"/>
</dbReference>
<dbReference type="PANTHER" id="PTHR43199:SF1">
    <property type="entry name" value="GLUTATHIONE HYDROLASE PROENZYME"/>
    <property type="match status" value="1"/>
</dbReference>
<dbReference type="InterPro" id="IPR029055">
    <property type="entry name" value="Ntn_hydrolases_N"/>
</dbReference>
<dbReference type="InterPro" id="IPR043137">
    <property type="entry name" value="GGT_ssub_C"/>
</dbReference>
<dbReference type="SUPFAM" id="SSF56235">
    <property type="entry name" value="N-terminal nucleophile aminohydrolases (Ntn hydrolases)"/>
    <property type="match status" value="1"/>
</dbReference>
<accession>A0A160VDU3</accession>
<dbReference type="InterPro" id="IPR051792">
    <property type="entry name" value="GGT_bact"/>
</dbReference>
<dbReference type="EC" id="2.3.2.2" evidence="4"/>
<dbReference type="AlphaFoldDB" id="A0A160VDU3"/>
<dbReference type="EMBL" id="FAXC01000110">
    <property type="protein sequence ID" value="CUV08680.1"/>
    <property type="molecule type" value="Genomic_DNA"/>
</dbReference>
<keyword evidence="4" id="KW-0012">Acyltransferase</keyword>
<dbReference type="Gene3D" id="1.10.246.130">
    <property type="match status" value="1"/>
</dbReference>
<reference evidence="4" key="1">
    <citation type="submission" date="2015-10" db="EMBL/GenBank/DDBJ databases">
        <authorList>
            <person name="Gilbert D.G."/>
        </authorList>
    </citation>
    <scope>NUCLEOTIDE SEQUENCE</scope>
</reference>
<keyword evidence="3" id="KW-0865">Zymogen</keyword>
<evidence type="ECO:0000256" key="1">
    <source>
        <dbReference type="ARBA" id="ARBA00022679"/>
    </source>
</evidence>
<organism evidence="4">
    <name type="scientific">hydrothermal vent metagenome</name>
    <dbReference type="NCBI Taxonomy" id="652676"/>
    <lineage>
        <taxon>unclassified sequences</taxon>
        <taxon>metagenomes</taxon>
        <taxon>ecological metagenomes</taxon>
    </lineage>
</organism>
<dbReference type="Pfam" id="PF01019">
    <property type="entry name" value="G_glu_transpept"/>
    <property type="match status" value="1"/>
</dbReference>
<name>A0A160VDU3_9ZZZZ</name>
<evidence type="ECO:0000313" key="4">
    <source>
        <dbReference type="EMBL" id="CUV08680.1"/>
    </source>
</evidence>